<comment type="caution">
    <text evidence="1">The sequence shown here is derived from an EMBL/GenBank/DDBJ whole genome shotgun (WGS) entry which is preliminary data.</text>
</comment>
<protein>
    <recommendedName>
        <fullName evidence="3">Twin-arginine translocation signal domain-containing protein</fullName>
    </recommendedName>
</protein>
<dbReference type="PROSITE" id="PS51318">
    <property type="entry name" value="TAT"/>
    <property type="match status" value="1"/>
</dbReference>
<dbReference type="InterPro" id="IPR006311">
    <property type="entry name" value="TAT_signal"/>
</dbReference>
<dbReference type="RefSeq" id="WP_058438594.1">
    <property type="nucleotide sequence ID" value="NZ_KQ758903.1"/>
</dbReference>
<evidence type="ECO:0000313" key="1">
    <source>
        <dbReference type="EMBL" id="KTB47793.1"/>
    </source>
</evidence>
<dbReference type="NCBIfam" id="TIGR01409">
    <property type="entry name" value="TAT_signal_seq"/>
    <property type="match status" value="1"/>
</dbReference>
<dbReference type="AlphaFoldDB" id="A0A0W0GGW4"/>
<proteinExistence type="predicted"/>
<organism evidence="1 2">
    <name type="scientific">Dehalogenimonas alkenigignens</name>
    <dbReference type="NCBI Taxonomy" id="1217799"/>
    <lineage>
        <taxon>Bacteria</taxon>
        <taxon>Bacillati</taxon>
        <taxon>Chloroflexota</taxon>
        <taxon>Dehalococcoidia</taxon>
        <taxon>Dehalococcoidales</taxon>
        <taxon>Dehalococcoidaceae</taxon>
        <taxon>Dehalogenimonas</taxon>
    </lineage>
</organism>
<dbReference type="Proteomes" id="UP000053947">
    <property type="component" value="Unassembled WGS sequence"/>
</dbReference>
<evidence type="ECO:0008006" key="3">
    <source>
        <dbReference type="Google" id="ProtNLM"/>
    </source>
</evidence>
<dbReference type="EMBL" id="LFDV01000002">
    <property type="protein sequence ID" value="KTB47793.1"/>
    <property type="molecule type" value="Genomic_DNA"/>
</dbReference>
<accession>A0A0W0GGW4</accession>
<gene>
    <name evidence="1" type="ORF">DEALK_06380</name>
</gene>
<reference evidence="1 2" key="1">
    <citation type="submission" date="2015-06" db="EMBL/GenBank/DDBJ databases">
        <title>Genome sequence of the organohalide-respiring Dehalogenimonas alkenigignens type strain (IP3-3T).</title>
        <authorList>
            <person name="Key T.A."/>
            <person name="Richmond D.P."/>
            <person name="Bowman K.S."/>
            <person name="Cho Y.-J."/>
            <person name="Chun J."/>
            <person name="da Costa M.S."/>
            <person name="Rainey F.A."/>
            <person name="Moe W.M."/>
        </authorList>
    </citation>
    <scope>NUCLEOTIDE SEQUENCE [LARGE SCALE GENOMIC DNA]</scope>
    <source>
        <strain evidence="1 2">IP3-3</strain>
    </source>
</reference>
<name>A0A0W0GGW4_9CHLR</name>
<sequence length="955" mass="103221">MGRFDGGISRRRFIKSAALTGAGVAVFGLESCTQNLGVDQPEDGLFHFFGYGTTSAGEWDAEVAVDALSWQPGAQICLDVSLYLSNSIVQKLAPKIIVEQVCLLVTAERAFDADGIHRFPSHERMSSYITPTGLAVEGGIQGAVTRRFGGRYQTPLDEFLTAPLEAPPTASDERRIVFKLLPTVPAEVPPGIYRLRLDFGVVAKGKNYSLAGLAFAQRPAASAMPAESHFYSCPFKVSGRRPDGRFIDASAIKPRLPWVILSGYGSNGYSGVVAEEDKDSFALSPRNIIPDDVILPLYSDDNKTKAVYSLEPRFLTQTIEARNAIPLDHTRGELSVKVIGPDGHTDDLGRFPFTALSGGWPTTSNPAVTAWKPPAYGEYTVNVAGYVEDIWGNRYEGGGSYRFAIAKRMTLATATFQGAAFQVGGKYGRDLGFAPAVPADVFVAADLYPDSDPGKKKTLTFSGRASPSGVFGAAQGAMQLALDSPGEYFAHIKARYIDQDGHLWLCSVRHAGVVYPPDSSIVAHGKKLTIGGKYVDRGETKFEGYVDASGENHLAHLNYPYNNGDVLLIGSEQQGANKIEPVLTYDFKAAPLAYEARWQNIGVTNVSFKTSNNYSPQLFPEFITDRAYFYAGAPRPGFMSRFIVGSDGLKAPYWPVSPNSFGGQINASSNGDLPGTIYRLIGGVALFQKDQAPAYAGYLASSFVMSGKTNNNRVIAPGAEELLGADGTKARLFLVSIRPGMTYETGAAFVPVAQIDPVLPAVVTFKLTYPDGRVFTAQGTGDSGGSFAGKDRWTLDVPGVYLYTIEADWQGNKGHMPGMPPEGGKIFVIERSRLPQSPELSLVIKEQTTFSQSGTLTINGQSTGDEVHYAAVTPGAITSQGVIPVKNGKFSFVFDPAAVARSSAFYEVKNLRTNQPEVKRVIHLTLFSRERAESGQVYHSFVRLIIRGTTVLYTY</sequence>
<dbReference type="InterPro" id="IPR019546">
    <property type="entry name" value="TAT_signal_bac_arc"/>
</dbReference>
<evidence type="ECO:0000313" key="2">
    <source>
        <dbReference type="Proteomes" id="UP000053947"/>
    </source>
</evidence>
<keyword evidence="2" id="KW-1185">Reference proteome</keyword>
<dbReference type="STRING" id="1217799.DEALK_06380"/>